<dbReference type="Pfam" id="PF07729">
    <property type="entry name" value="FCD"/>
    <property type="match status" value="1"/>
</dbReference>
<dbReference type="SUPFAM" id="SSF46785">
    <property type="entry name" value="Winged helix' DNA-binding domain"/>
    <property type="match status" value="1"/>
</dbReference>
<keyword evidence="6" id="KW-1185">Reference proteome</keyword>
<evidence type="ECO:0000313" key="5">
    <source>
        <dbReference type="EMBL" id="GEL25073.1"/>
    </source>
</evidence>
<dbReference type="Proteomes" id="UP000321685">
    <property type="component" value="Unassembled WGS sequence"/>
</dbReference>
<keyword evidence="3" id="KW-0804">Transcription</keyword>
<dbReference type="GO" id="GO:0003677">
    <property type="term" value="F:DNA binding"/>
    <property type="evidence" value="ECO:0007669"/>
    <property type="project" value="UniProtKB-KW"/>
</dbReference>
<dbReference type="InterPro" id="IPR000524">
    <property type="entry name" value="Tscrpt_reg_HTH_GntR"/>
</dbReference>
<dbReference type="PANTHER" id="PTHR43537:SF45">
    <property type="entry name" value="GNTR FAMILY REGULATORY PROTEIN"/>
    <property type="match status" value="1"/>
</dbReference>
<dbReference type="Pfam" id="PF00392">
    <property type="entry name" value="GntR"/>
    <property type="match status" value="1"/>
</dbReference>
<dbReference type="PROSITE" id="PS50949">
    <property type="entry name" value="HTH_GNTR"/>
    <property type="match status" value="1"/>
</dbReference>
<protein>
    <submittedName>
        <fullName evidence="5">GntR family transcriptional regulator</fullName>
    </submittedName>
</protein>
<dbReference type="PRINTS" id="PR00035">
    <property type="entry name" value="HTHGNTR"/>
</dbReference>
<reference evidence="5 6" key="1">
    <citation type="submission" date="2019-07" db="EMBL/GenBank/DDBJ databases">
        <title>Whole genome shotgun sequence of Pseudonocardia sulfidoxydans NBRC 16205.</title>
        <authorList>
            <person name="Hosoyama A."/>
            <person name="Uohara A."/>
            <person name="Ohji S."/>
            <person name="Ichikawa N."/>
        </authorList>
    </citation>
    <scope>NUCLEOTIDE SEQUENCE [LARGE SCALE GENOMIC DNA]</scope>
    <source>
        <strain evidence="5 6">NBRC 16205</strain>
    </source>
</reference>
<evidence type="ECO:0000256" key="3">
    <source>
        <dbReference type="ARBA" id="ARBA00023163"/>
    </source>
</evidence>
<name>A0A511DLD0_9PSEU</name>
<keyword evidence="2" id="KW-0238">DNA-binding</keyword>
<evidence type="ECO:0000256" key="1">
    <source>
        <dbReference type="ARBA" id="ARBA00023015"/>
    </source>
</evidence>
<dbReference type="InterPro" id="IPR036388">
    <property type="entry name" value="WH-like_DNA-bd_sf"/>
</dbReference>
<dbReference type="GO" id="GO:0003700">
    <property type="term" value="F:DNA-binding transcription factor activity"/>
    <property type="evidence" value="ECO:0007669"/>
    <property type="project" value="InterPro"/>
</dbReference>
<dbReference type="InterPro" id="IPR008920">
    <property type="entry name" value="TF_FadR/GntR_C"/>
</dbReference>
<dbReference type="Gene3D" id="1.10.10.10">
    <property type="entry name" value="Winged helix-like DNA-binding domain superfamily/Winged helix DNA-binding domain"/>
    <property type="match status" value="1"/>
</dbReference>
<proteinExistence type="predicted"/>
<accession>A0A511DLD0</accession>
<keyword evidence="1" id="KW-0805">Transcription regulation</keyword>
<sequence>MGRLKAMTVTTSLITTMRAEILDGDLKPDRALSENEIAAEYGVSRPTARVAITQLEREGLLRRSGRQQPARVPRLAAADVEDLFLVRMPLELEAVRLVAGRAAPLTAAAQAVDDLREIAATAAHSAFVDADLRFHRALVDAVGSPRLAAHYERLSGEIHLSMVQSRLILGRDRIVAEHDAVLEALGNHDGAQAQERMHAHLAGARDAMVAHFANGSAHS</sequence>
<dbReference type="AlphaFoldDB" id="A0A511DLD0"/>
<gene>
    <name evidence="5" type="ORF">PSU4_40270</name>
</gene>
<dbReference type="EMBL" id="BJVJ01000045">
    <property type="protein sequence ID" value="GEL25073.1"/>
    <property type="molecule type" value="Genomic_DNA"/>
</dbReference>
<dbReference type="PANTHER" id="PTHR43537">
    <property type="entry name" value="TRANSCRIPTIONAL REGULATOR, GNTR FAMILY"/>
    <property type="match status" value="1"/>
</dbReference>
<organism evidence="5 6">
    <name type="scientific">Pseudonocardia sulfidoxydans NBRC 16205</name>
    <dbReference type="NCBI Taxonomy" id="1223511"/>
    <lineage>
        <taxon>Bacteria</taxon>
        <taxon>Bacillati</taxon>
        <taxon>Actinomycetota</taxon>
        <taxon>Actinomycetes</taxon>
        <taxon>Pseudonocardiales</taxon>
        <taxon>Pseudonocardiaceae</taxon>
        <taxon>Pseudonocardia</taxon>
    </lineage>
</organism>
<dbReference type="Gene3D" id="1.20.120.530">
    <property type="entry name" value="GntR ligand-binding domain-like"/>
    <property type="match status" value="1"/>
</dbReference>
<dbReference type="InterPro" id="IPR036390">
    <property type="entry name" value="WH_DNA-bd_sf"/>
</dbReference>
<evidence type="ECO:0000313" key="6">
    <source>
        <dbReference type="Proteomes" id="UP000321685"/>
    </source>
</evidence>
<feature type="domain" description="HTH gntR-type" evidence="4">
    <location>
        <begin position="7"/>
        <end position="75"/>
    </location>
</feature>
<dbReference type="InterPro" id="IPR011711">
    <property type="entry name" value="GntR_C"/>
</dbReference>
<evidence type="ECO:0000259" key="4">
    <source>
        <dbReference type="PROSITE" id="PS50949"/>
    </source>
</evidence>
<dbReference type="SUPFAM" id="SSF48008">
    <property type="entry name" value="GntR ligand-binding domain-like"/>
    <property type="match status" value="1"/>
</dbReference>
<evidence type="ECO:0000256" key="2">
    <source>
        <dbReference type="ARBA" id="ARBA00023125"/>
    </source>
</evidence>
<dbReference type="SMART" id="SM00895">
    <property type="entry name" value="FCD"/>
    <property type="match status" value="1"/>
</dbReference>
<comment type="caution">
    <text evidence="5">The sequence shown here is derived from an EMBL/GenBank/DDBJ whole genome shotgun (WGS) entry which is preliminary data.</text>
</comment>
<dbReference type="SMART" id="SM00345">
    <property type="entry name" value="HTH_GNTR"/>
    <property type="match status" value="1"/>
</dbReference>